<organism evidence="2">
    <name type="scientific">uncultured Caudovirales phage</name>
    <dbReference type="NCBI Taxonomy" id="2100421"/>
    <lineage>
        <taxon>Viruses</taxon>
        <taxon>Duplodnaviria</taxon>
        <taxon>Heunggongvirae</taxon>
        <taxon>Uroviricota</taxon>
        <taxon>Caudoviricetes</taxon>
        <taxon>Peduoviridae</taxon>
        <taxon>Maltschvirus</taxon>
        <taxon>Maltschvirus maltsch</taxon>
    </lineage>
</organism>
<feature type="region of interest" description="Disordered" evidence="1">
    <location>
        <begin position="449"/>
        <end position="475"/>
    </location>
</feature>
<proteinExistence type="predicted"/>
<name>A0A6J5STD9_9CAUD</name>
<dbReference type="EMBL" id="LR797474">
    <property type="protein sequence ID" value="CAB4218579.1"/>
    <property type="molecule type" value="Genomic_DNA"/>
</dbReference>
<sequence length="520" mass="58110">MFLNVKRLSIFEKIILETDLIQIGSGINGLIAKIKDYSNNKDQGSDEKIDITAQINQLLDWLFSLEEEGLDAKLSEPEFMKVFGDPKVKKALDLYFAYLETELKTFREELTAALNEPEINVEKVEKISQKMMIFASRTQVVERIYAKQAEAGQSDFSNEISEKVKKIQEELLNIYSLKVMVPAKKTQESYSKYQAAQTEEEKTEAATEILSNIEAADQMSEDMPPEVISGIENANTQYKNKIEKDLGKETLANILSGVHVNKNVASLIRRIFQFQYTMWTNEDDINREANSLKVSINGFPDVSEDAKEYLRRLVENIQAELLKKAKSKDFDTKKYKGIHYDFNKKLPLYERTALPVTGKQIADDSKLMKFRKASQDLMELVFGDGGHPDTEARRAFAATGKHLHAIYAKSLNGLGKVIGKAIGGREGEMKADAYTRMFILDTSVVDQKKPKQVSEDGGVSAPGVAIQTPGSIGSMGPITPPTPTSLGSGDNFGPKINKKKTKKSSSILGFADFIKEQNNL</sequence>
<protein>
    <submittedName>
        <fullName evidence="2">Uncharacterized protein</fullName>
    </submittedName>
</protein>
<evidence type="ECO:0000313" key="2">
    <source>
        <dbReference type="EMBL" id="CAB4218579.1"/>
    </source>
</evidence>
<reference evidence="2" key="1">
    <citation type="submission" date="2020-05" db="EMBL/GenBank/DDBJ databases">
        <authorList>
            <person name="Chiriac C."/>
            <person name="Salcher M."/>
            <person name="Ghai R."/>
            <person name="Kavagutti S V."/>
        </authorList>
    </citation>
    <scope>NUCLEOTIDE SEQUENCE</scope>
</reference>
<gene>
    <name evidence="2" type="ORF">UFOVP1604_32</name>
</gene>
<accession>A0A6J5STD9</accession>
<evidence type="ECO:0000256" key="1">
    <source>
        <dbReference type="SAM" id="MobiDB-lite"/>
    </source>
</evidence>